<dbReference type="EMBL" id="CP060052">
    <property type="protein sequence ID" value="QNE05218.1"/>
    <property type="molecule type" value="Genomic_DNA"/>
</dbReference>
<proteinExistence type="predicted"/>
<dbReference type="RefSeq" id="WP_185884364.1">
    <property type="nucleotide sequence ID" value="NZ_CP060052.1"/>
</dbReference>
<accession>A0A7G6VU03</accession>
<sequence>MDDLPIGVLHLGVKTATLERAGFRTVGDLANVTREQIIRIPTVGWRTADLLSENRQALIDASDAETGTDWDGYCETTRIPLLPHEGRPRSGKDFLASLPDFLAEVADNLADDTFSAILRERICQPPERQKTLDEIAATTSPPVTRERIRQKEKKLLGQLTGGLLNDTYGTLGIHFRPEFSIWWKRAADRLSHLEEIEFTDLVEALSAEWEVPNHAVITQLPIILAIVTGEPQMSGEFRAASRVDPRLFGDLRGEVLGLPLNRLRLGRYAERLAEAGSETVGDIVVRLRAGSLGARGGKAAAVAAMHANQLASCLRDDGLIDWPSYRTANALSCLPASPTVNAAEFVATLRETVCDLLTASRITKRASEIYRLRTSRTLGSQMTLQAVADALDTHLPTVKREETVFLSFLNGVLIGHDFSKLPVWLDDLWLEYWDEARASYESARDNYGEFSENLAWKWRLTVRDISKAAPTIWAVLSGYPNDRRSKRAISKAPVVNPIIDPDPQLPAGRIRLRGFRRVH</sequence>
<evidence type="ECO:0000313" key="1">
    <source>
        <dbReference type="EMBL" id="QNE05218.1"/>
    </source>
</evidence>
<dbReference type="InterPro" id="IPR036388">
    <property type="entry name" value="WH-like_DNA-bd_sf"/>
</dbReference>
<organism evidence="1 2">
    <name type="scientific">Croceicoccus marinus</name>
    <dbReference type="NCBI Taxonomy" id="450378"/>
    <lineage>
        <taxon>Bacteria</taxon>
        <taxon>Pseudomonadati</taxon>
        <taxon>Pseudomonadota</taxon>
        <taxon>Alphaproteobacteria</taxon>
        <taxon>Sphingomonadales</taxon>
        <taxon>Erythrobacteraceae</taxon>
        <taxon>Croceicoccus</taxon>
    </lineage>
</organism>
<reference evidence="1 2" key="1">
    <citation type="submission" date="2020-08" db="EMBL/GenBank/DDBJ databases">
        <authorList>
            <person name="Liu G."/>
            <person name="Sun C."/>
        </authorList>
    </citation>
    <scope>NUCLEOTIDE SEQUENCE [LARGE SCALE GENOMIC DNA]</scope>
    <source>
        <strain evidence="1 2">OT19</strain>
    </source>
</reference>
<dbReference type="Gene3D" id="1.10.10.10">
    <property type="entry name" value="Winged helix-like DNA-binding domain superfamily/Winged helix DNA-binding domain"/>
    <property type="match status" value="1"/>
</dbReference>
<evidence type="ECO:0000313" key="2">
    <source>
        <dbReference type="Proteomes" id="UP000515297"/>
    </source>
</evidence>
<name>A0A7G6VU03_9SPHN</name>
<protein>
    <submittedName>
        <fullName evidence="1">Uncharacterized protein</fullName>
    </submittedName>
</protein>
<dbReference type="AlphaFoldDB" id="A0A7G6VU03"/>
<gene>
    <name evidence="1" type="ORF">H4O24_00380</name>
</gene>
<dbReference type="Proteomes" id="UP000515297">
    <property type="component" value="Chromosome"/>
</dbReference>